<keyword evidence="3 4" id="KW-0012">Acyltransferase</keyword>
<dbReference type="PANTHER" id="PTHR43365:SF1">
    <property type="entry name" value="ACETYL-COA C-ACYLTRANSFERASE"/>
    <property type="match status" value="1"/>
</dbReference>
<dbReference type="PIRSF" id="PIRSF000429">
    <property type="entry name" value="Ac-CoA_Ac_transf"/>
    <property type="match status" value="1"/>
</dbReference>
<dbReference type="Pfam" id="PF00108">
    <property type="entry name" value="Thiolase_N"/>
    <property type="match status" value="1"/>
</dbReference>
<accession>A0A514KQF4</accession>
<evidence type="ECO:0000313" key="5">
    <source>
        <dbReference type="EMBL" id="KAB7785229.1"/>
    </source>
</evidence>
<sequence>MPEAYIYDHVRTPRGRGKPDGSLHEVTALRLAETALRALKDRNNLDTRAVDDVVLGCVDPVGEAGGDIARAAALVADYGTHVPGVQINRFCASGLDAINFAAAQVMAGQHDLTVGGGVESMSRIGLGASGGAWPVDPAIAVKSYFMPQGVSADLIATKYGFSRDDCDAYAVESQKRSAKSWDEGLFRNSVVPVRDINGITLLDRDEHMRPTTDMQSLASLKASFVQMGQMGGFDAVAVDAHPDVEAVEHVHHAGNSSGIVDGAAAVLIGSREAGDAAGLRPRARIRAFANIGSDPALMLTGPVDVTKKVLARAGMELSDIDLFEINEAFASVVLRFHQAFDLDPARVNVNGGAIAMGHPLGATGAMILGTVLDELERTGKERALVTLCIGAGMGTATIIERV</sequence>
<dbReference type="PROSITE" id="PS00737">
    <property type="entry name" value="THIOLASE_2"/>
    <property type="match status" value="1"/>
</dbReference>
<gene>
    <name evidence="5" type="ORF">F8B43_3262</name>
</gene>
<dbReference type="InterPro" id="IPR020615">
    <property type="entry name" value="Thiolase_acyl_enz_int_AS"/>
</dbReference>
<dbReference type="InterPro" id="IPR016039">
    <property type="entry name" value="Thiolase-like"/>
</dbReference>
<dbReference type="NCBIfam" id="NF006090">
    <property type="entry name" value="PRK08242.1"/>
    <property type="match status" value="1"/>
</dbReference>
<evidence type="ECO:0000256" key="4">
    <source>
        <dbReference type="RuleBase" id="RU003557"/>
    </source>
</evidence>
<dbReference type="SUPFAM" id="SSF53901">
    <property type="entry name" value="Thiolase-like"/>
    <property type="match status" value="2"/>
</dbReference>
<dbReference type="AlphaFoldDB" id="A0A514KQF4"/>
<dbReference type="InterPro" id="IPR020610">
    <property type="entry name" value="Thiolase_AS"/>
</dbReference>
<dbReference type="PROSITE" id="PS00098">
    <property type="entry name" value="THIOLASE_1"/>
    <property type="match status" value="1"/>
</dbReference>
<dbReference type="Pfam" id="PF02803">
    <property type="entry name" value="Thiolase_C"/>
    <property type="match status" value="1"/>
</dbReference>
<evidence type="ECO:0000256" key="3">
    <source>
        <dbReference type="ARBA" id="ARBA00023315"/>
    </source>
</evidence>
<dbReference type="CDD" id="cd00751">
    <property type="entry name" value="thiolase"/>
    <property type="match status" value="1"/>
</dbReference>
<dbReference type="EMBL" id="WEKV01000010">
    <property type="protein sequence ID" value="KAB7785229.1"/>
    <property type="molecule type" value="Genomic_DNA"/>
</dbReference>
<dbReference type="InterPro" id="IPR020616">
    <property type="entry name" value="Thiolase_N"/>
</dbReference>
<dbReference type="PANTHER" id="PTHR43365">
    <property type="entry name" value="BLR7806 PROTEIN"/>
    <property type="match status" value="1"/>
</dbReference>
<reference evidence="5 6" key="1">
    <citation type="submission" date="2019-10" db="EMBL/GenBank/DDBJ databases">
        <title>Draft Genome Sequence of the Caffeine Degrading Methylotroph Methylorubrum populi PINKEL.</title>
        <authorList>
            <person name="Dawson S.C."/>
            <person name="Zhang X."/>
            <person name="Wright M.E."/>
            <person name="Sharma G."/>
            <person name="Langner J.T."/>
            <person name="Ditty J.L."/>
            <person name="Subuyuj G.A."/>
        </authorList>
    </citation>
    <scope>NUCLEOTIDE SEQUENCE [LARGE SCALE GENOMIC DNA]</scope>
    <source>
        <strain evidence="5 6">Pinkel</strain>
    </source>
</reference>
<dbReference type="PROSITE" id="PS00099">
    <property type="entry name" value="THIOLASE_3"/>
    <property type="match status" value="1"/>
</dbReference>
<evidence type="ECO:0000256" key="2">
    <source>
        <dbReference type="ARBA" id="ARBA00022679"/>
    </source>
</evidence>
<dbReference type="GO" id="GO:0003985">
    <property type="term" value="F:acetyl-CoA C-acetyltransferase activity"/>
    <property type="evidence" value="ECO:0007669"/>
    <property type="project" value="UniProtKB-EC"/>
</dbReference>
<dbReference type="InterPro" id="IPR020617">
    <property type="entry name" value="Thiolase_C"/>
</dbReference>
<name>A0A514KQF4_9HYPH</name>
<dbReference type="EC" id="2.3.1.16" evidence="5"/>
<comment type="similarity">
    <text evidence="1 4">Belongs to the thiolase-like superfamily. Thiolase family.</text>
</comment>
<dbReference type="EC" id="2.3.1.9" evidence="5"/>
<evidence type="ECO:0000256" key="1">
    <source>
        <dbReference type="ARBA" id="ARBA00010982"/>
    </source>
</evidence>
<organism evidence="5 6">
    <name type="scientific">Methylorubrum populi</name>
    <dbReference type="NCBI Taxonomy" id="223967"/>
    <lineage>
        <taxon>Bacteria</taxon>
        <taxon>Pseudomonadati</taxon>
        <taxon>Pseudomonadota</taxon>
        <taxon>Alphaproteobacteria</taxon>
        <taxon>Hyphomicrobiales</taxon>
        <taxon>Methylobacteriaceae</taxon>
        <taxon>Methylorubrum</taxon>
    </lineage>
</organism>
<dbReference type="Gene3D" id="3.40.47.10">
    <property type="match status" value="2"/>
</dbReference>
<dbReference type="RefSeq" id="WP_141952225.1">
    <property type="nucleotide sequence ID" value="NZ_CP039546.1"/>
</dbReference>
<proteinExistence type="inferred from homology"/>
<dbReference type="Proteomes" id="UP000469949">
    <property type="component" value="Unassembled WGS sequence"/>
</dbReference>
<dbReference type="InterPro" id="IPR002155">
    <property type="entry name" value="Thiolase"/>
</dbReference>
<dbReference type="InterPro" id="IPR020613">
    <property type="entry name" value="Thiolase_CS"/>
</dbReference>
<dbReference type="NCBIfam" id="TIGR01930">
    <property type="entry name" value="AcCoA-C-Actrans"/>
    <property type="match status" value="1"/>
</dbReference>
<protein>
    <submittedName>
        <fullName evidence="5">3-ketoacyl-CoA thiolase Acetyl-CoA acetyltransferase</fullName>
        <ecNumber evidence="5">2.3.1.16</ecNumber>
        <ecNumber evidence="5">2.3.1.9</ecNumber>
    </submittedName>
</protein>
<keyword evidence="2 4" id="KW-0808">Transferase</keyword>
<evidence type="ECO:0000313" key="6">
    <source>
        <dbReference type="Proteomes" id="UP000469949"/>
    </source>
</evidence>
<comment type="caution">
    <text evidence="5">The sequence shown here is derived from an EMBL/GenBank/DDBJ whole genome shotgun (WGS) entry which is preliminary data.</text>
</comment>